<comment type="cofactor">
    <cofactor evidence="11">
        <name>Cu cation</name>
        <dbReference type="ChEBI" id="CHEBI:23378"/>
    </cofactor>
    <text evidence="11">Binds a copper A center.</text>
</comment>
<feature type="signal peptide" evidence="13">
    <location>
        <begin position="1"/>
        <end position="29"/>
    </location>
</feature>
<feature type="chain" id="PRO_5032327219" description="Cytochrome c oxidase subunit 2" evidence="13">
    <location>
        <begin position="30"/>
        <end position="399"/>
    </location>
</feature>
<keyword evidence="5 10" id="KW-0812">Transmembrane</keyword>
<organism evidence="16 17">
    <name type="scientific">Mucilaginibacter gotjawali</name>
    <dbReference type="NCBI Taxonomy" id="1550579"/>
    <lineage>
        <taxon>Bacteria</taxon>
        <taxon>Pseudomonadati</taxon>
        <taxon>Bacteroidota</taxon>
        <taxon>Sphingobacteriia</taxon>
        <taxon>Sphingobacteriales</taxon>
        <taxon>Sphingobacteriaceae</taxon>
        <taxon>Mucilaginibacter</taxon>
    </lineage>
</organism>
<dbReference type="GO" id="GO:0042773">
    <property type="term" value="P:ATP synthesis coupled electron transport"/>
    <property type="evidence" value="ECO:0007669"/>
    <property type="project" value="TreeGrafter"/>
</dbReference>
<evidence type="ECO:0000256" key="6">
    <source>
        <dbReference type="ARBA" id="ARBA00022967"/>
    </source>
</evidence>
<comment type="subcellular location">
    <subcellularLocation>
        <location evidence="10">Cell membrane</location>
        <topology evidence="10">Multi-pass membrane protein</topology>
    </subcellularLocation>
    <subcellularLocation>
        <location evidence="1">Membrane</location>
        <topology evidence="1">Multi-pass membrane protein</topology>
    </subcellularLocation>
</comment>
<comment type="function">
    <text evidence="11">Subunits I and II form the functional core of the enzyme complex. Electrons originating in cytochrome c are transferred via heme a and Cu(A) to the binuclear center formed by heme a3 and Cu(B).</text>
</comment>
<dbReference type="InterPro" id="IPR036257">
    <property type="entry name" value="Cyt_c_oxidase_su2_TM_sf"/>
</dbReference>
<dbReference type="RefSeq" id="WP_096355294.1">
    <property type="nucleotide sequence ID" value="NZ_AP017313.1"/>
</dbReference>
<dbReference type="PROSITE" id="PS50999">
    <property type="entry name" value="COX2_TM"/>
    <property type="match status" value="1"/>
</dbReference>
<dbReference type="OrthoDB" id="9781261at2"/>
<dbReference type="GO" id="GO:0004129">
    <property type="term" value="F:cytochrome-c oxidase activity"/>
    <property type="evidence" value="ECO:0007669"/>
    <property type="project" value="UniProtKB-EC"/>
</dbReference>
<dbReference type="Gene3D" id="2.60.40.420">
    <property type="entry name" value="Cupredoxins - blue copper proteins"/>
    <property type="match status" value="1"/>
</dbReference>
<dbReference type="PROSITE" id="PS50857">
    <property type="entry name" value="COX2_CUA"/>
    <property type="match status" value="1"/>
</dbReference>
<evidence type="ECO:0000256" key="5">
    <source>
        <dbReference type="ARBA" id="ARBA00022692"/>
    </source>
</evidence>
<evidence type="ECO:0000259" key="14">
    <source>
        <dbReference type="PROSITE" id="PS50857"/>
    </source>
</evidence>
<keyword evidence="17" id="KW-1185">Reference proteome</keyword>
<proteinExistence type="inferred from homology"/>
<feature type="domain" description="Cytochrome oxidase subunit II transmembrane region profile" evidence="15">
    <location>
        <begin position="115"/>
        <end position="210"/>
    </location>
</feature>
<dbReference type="InterPro" id="IPR008972">
    <property type="entry name" value="Cupredoxin"/>
</dbReference>
<evidence type="ECO:0000313" key="16">
    <source>
        <dbReference type="EMBL" id="MBB3054925.1"/>
    </source>
</evidence>
<keyword evidence="7 10" id="KW-0249">Electron transport</keyword>
<protein>
    <recommendedName>
        <fullName evidence="11">Cytochrome c oxidase subunit 2</fullName>
        <ecNumber evidence="11">7.1.1.9</ecNumber>
    </recommendedName>
</protein>
<feature type="domain" description="Cytochrome oxidase subunit II copper A binding" evidence="14">
    <location>
        <begin position="213"/>
        <end position="365"/>
    </location>
</feature>
<feature type="transmembrane region" description="Helical" evidence="12">
    <location>
        <begin position="143"/>
        <end position="163"/>
    </location>
</feature>
<evidence type="ECO:0000256" key="3">
    <source>
        <dbReference type="ARBA" id="ARBA00022448"/>
    </source>
</evidence>
<feature type="transmembrane region" description="Helical" evidence="12">
    <location>
        <begin position="95"/>
        <end position="115"/>
    </location>
</feature>
<evidence type="ECO:0000256" key="2">
    <source>
        <dbReference type="ARBA" id="ARBA00007866"/>
    </source>
</evidence>
<keyword evidence="9 12" id="KW-0472">Membrane</keyword>
<gene>
    <name evidence="16" type="ORF">FHS11_001342</name>
</gene>
<dbReference type="InterPro" id="IPR045187">
    <property type="entry name" value="CcO_II"/>
</dbReference>
<dbReference type="Proteomes" id="UP000539265">
    <property type="component" value="Unassembled WGS sequence"/>
</dbReference>
<dbReference type="Pfam" id="PF02790">
    <property type="entry name" value="COX2_TM"/>
    <property type="match status" value="1"/>
</dbReference>
<dbReference type="SUPFAM" id="SSF81464">
    <property type="entry name" value="Cytochrome c oxidase subunit II-like, transmembrane region"/>
    <property type="match status" value="1"/>
</dbReference>
<dbReference type="GO" id="GO:0005886">
    <property type="term" value="C:plasma membrane"/>
    <property type="evidence" value="ECO:0007669"/>
    <property type="project" value="UniProtKB-SubCell"/>
</dbReference>
<name>A0A839SA80_9SPHI</name>
<reference evidence="16" key="1">
    <citation type="submission" date="2020-08" db="EMBL/GenBank/DDBJ databases">
        <title>Genomic Encyclopedia of Type Strains, Phase III (KMG-III): the genomes of soil and plant-associated and newly described type strains.</title>
        <authorList>
            <person name="Whitman W."/>
        </authorList>
    </citation>
    <scope>NUCLEOTIDE SEQUENCE [LARGE SCALE GENOMIC DNA]</scope>
    <source>
        <strain evidence="16">CECT 8628</strain>
    </source>
</reference>
<evidence type="ECO:0000313" key="17">
    <source>
        <dbReference type="Proteomes" id="UP000539265"/>
    </source>
</evidence>
<keyword evidence="8 12" id="KW-1133">Transmembrane helix</keyword>
<dbReference type="SUPFAM" id="SSF49503">
    <property type="entry name" value="Cupredoxins"/>
    <property type="match status" value="1"/>
</dbReference>
<accession>A0A839SA80</accession>
<comment type="caution">
    <text evidence="16">The sequence shown here is derived from an EMBL/GenBank/DDBJ whole genome shotgun (WGS) entry which is preliminary data.</text>
</comment>
<keyword evidence="6" id="KW-1278">Translocase</keyword>
<dbReference type="GO" id="GO:0005507">
    <property type="term" value="F:copper ion binding"/>
    <property type="evidence" value="ECO:0007669"/>
    <property type="project" value="InterPro"/>
</dbReference>
<evidence type="ECO:0000256" key="11">
    <source>
        <dbReference type="RuleBase" id="RU004024"/>
    </source>
</evidence>
<evidence type="ECO:0000256" key="1">
    <source>
        <dbReference type="ARBA" id="ARBA00004141"/>
    </source>
</evidence>
<feature type="transmembrane region" description="Helical" evidence="12">
    <location>
        <begin position="183"/>
        <end position="203"/>
    </location>
</feature>
<keyword evidence="13" id="KW-0732">Signal</keyword>
<evidence type="ECO:0000256" key="13">
    <source>
        <dbReference type="SAM" id="SignalP"/>
    </source>
</evidence>
<comment type="similarity">
    <text evidence="2 10">Belongs to the cytochrome c oxidase subunit 2 family.</text>
</comment>
<dbReference type="InterPro" id="IPR011759">
    <property type="entry name" value="Cyt_c_oxidase_su2_TM_dom"/>
</dbReference>
<evidence type="ECO:0000256" key="9">
    <source>
        <dbReference type="ARBA" id="ARBA00023136"/>
    </source>
</evidence>
<dbReference type="Pfam" id="PF00116">
    <property type="entry name" value="COX2"/>
    <property type="match status" value="1"/>
</dbReference>
<dbReference type="Gene3D" id="1.10.287.90">
    <property type="match status" value="1"/>
</dbReference>
<evidence type="ECO:0000256" key="8">
    <source>
        <dbReference type="ARBA" id="ARBA00022989"/>
    </source>
</evidence>
<keyword evidence="3 10" id="KW-0813">Transport</keyword>
<evidence type="ECO:0000259" key="15">
    <source>
        <dbReference type="PROSITE" id="PS50999"/>
    </source>
</evidence>
<evidence type="ECO:0000256" key="12">
    <source>
        <dbReference type="SAM" id="Phobius"/>
    </source>
</evidence>
<evidence type="ECO:0000256" key="4">
    <source>
        <dbReference type="ARBA" id="ARBA00022660"/>
    </source>
</evidence>
<dbReference type="PANTHER" id="PTHR22888:SF9">
    <property type="entry name" value="CYTOCHROME C OXIDASE SUBUNIT 2"/>
    <property type="match status" value="1"/>
</dbReference>
<dbReference type="AlphaFoldDB" id="A0A839SA80"/>
<dbReference type="EMBL" id="JACHWX010000003">
    <property type="protein sequence ID" value="MBB3054925.1"/>
    <property type="molecule type" value="Genomic_DNA"/>
</dbReference>
<dbReference type="InterPro" id="IPR002429">
    <property type="entry name" value="CcO_II-like_C"/>
</dbReference>
<dbReference type="PANTHER" id="PTHR22888">
    <property type="entry name" value="CYTOCHROME C OXIDASE, SUBUNIT II"/>
    <property type="match status" value="1"/>
</dbReference>
<sequence length="399" mass="44528">MGFKKLLTSKKALLLFAASMLLGSQQLMAQAVAQGTITAGTPDSMASSGMWTGVLYYVLLGLVACFCIAILGKILKVYDLTLTMQGKKPINWNSFMAVLCLVFLIVGLYGAYWSLTVQGSMTLPKSASAHGVDIDSMFNLTSALTLIVFVITQVLLFGFLFFYRASDKRKAYFLPHNNTIEKVWTIIPAIVLTVLVVFGFFTWQSVENSTNMKGDINIDVTGHQFAWELRYPGPDGKLGQLDYRLTTGLNKLGIDYKDRNSYDDLQADTLVLPVNKSIRLNIHAQDVIHSVFMPHFRLQQNAVPGLPTYFKFVPTVTTNQMRSETNNPKFEYLLYCNKICGGIHYNMQKVVRVVSESEYQDWIAKQKPYLTDQLKQQLKVAAAKSSAGSLSSNKLALNN</sequence>
<keyword evidence="4 10" id="KW-0679">Respiratory chain</keyword>
<dbReference type="PRINTS" id="PR01166">
    <property type="entry name" value="CYCOXIDASEII"/>
</dbReference>
<feature type="transmembrane region" description="Helical" evidence="12">
    <location>
        <begin position="54"/>
        <end position="75"/>
    </location>
</feature>
<dbReference type="EC" id="7.1.1.9" evidence="11"/>
<evidence type="ECO:0000256" key="7">
    <source>
        <dbReference type="ARBA" id="ARBA00022982"/>
    </source>
</evidence>
<evidence type="ECO:0000256" key="10">
    <source>
        <dbReference type="RuleBase" id="RU000456"/>
    </source>
</evidence>
<keyword evidence="11" id="KW-0186">Copper</keyword>
<keyword evidence="11" id="KW-0479">Metal-binding</keyword>
<comment type="catalytic activity">
    <reaction evidence="11">
        <text>4 Fe(II)-[cytochrome c] + O2 + 8 H(+)(in) = 4 Fe(III)-[cytochrome c] + 2 H2O + 4 H(+)(out)</text>
        <dbReference type="Rhea" id="RHEA:11436"/>
        <dbReference type="Rhea" id="RHEA-COMP:10350"/>
        <dbReference type="Rhea" id="RHEA-COMP:14399"/>
        <dbReference type="ChEBI" id="CHEBI:15377"/>
        <dbReference type="ChEBI" id="CHEBI:15378"/>
        <dbReference type="ChEBI" id="CHEBI:15379"/>
        <dbReference type="ChEBI" id="CHEBI:29033"/>
        <dbReference type="ChEBI" id="CHEBI:29034"/>
        <dbReference type="EC" id="7.1.1.9"/>
    </reaction>
</comment>